<keyword evidence="2" id="KW-1133">Transmembrane helix</keyword>
<dbReference type="Proteomes" id="UP001375382">
    <property type="component" value="Unassembled WGS sequence"/>
</dbReference>
<dbReference type="InterPro" id="IPR010982">
    <property type="entry name" value="Lambda_DNA-bd_dom_sf"/>
</dbReference>
<dbReference type="PROSITE" id="PS50943">
    <property type="entry name" value="HTH_CROC1"/>
    <property type="match status" value="1"/>
</dbReference>
<evidence type="ECO:0000256" key="1">
    <source>
        <dbReference type="ARBA" id="ARBA00023125"/>
    </source>
</evidence>
<sequence length="238" mass="27615">MKFGEYLKTQRESAGWTQPEAATKIAIEQSYLSKLENDKAVPSAEIFDRLMQVYQFSIKQISEQVTSTELEKLKDIVMVREFIVTSKRADSANRRKWLIAGLVMAMLGSLIFSAGVVMKDGFYLAYFYESKGLIKENEPLTLFIEMPGYRGFEAKMRSEPERIKLAEHQLFSRLDYQQISWNYDRGAFYDTDLDGGKRRFYRTQEKSYPNPTPHYIFVALGAMFIIGGLSCFYIGRKW</sequence>
<evidence type="ECO:0000313" key="4">
    <source>
        <dbReference type="EMBL" id="MEH8015727.1"/>
    </source>
</evidence>
<dbReference type="CDD" id="cd00093">
    <property type="entry name" value="HTH_XRE"/>
    <property type="match status" value="1"/>
</dbReference>
<organism evidence="4 5">
    <name type="scientific">Rheinheimera muenzenbergensis</name>
    <dbReference type="NCBI Taxonomy" id="1193628"/>
    <lineage>
        <taxon>Bacteria</taxon>
        <taxon>Pseudomonadati</taxon>
        <taxon>Pseudomonadota</taxon>
        <taxon>Gammaproteobacteria</taxon>
        <taxon>Chromatiales</taxon>
        <taxon>Chromatiaceae</taxon>
        <taxon>Rheinheimera</taxon>
    </lineage>
</organism>
<keyword evidence="2" id="KW-0472">Membrane</keyword>
<protein>
    <submittedName>
        <fullName evidence="4">Helix-turn-helix domain-containing protein</fullName>
    </submittedName>
</protein>
<evidence type="ECO:0000313" key="5">
    <source>
        <dbReference type="Proteomes" id="UP001375382"/>
    </source>
</evidence>
<feature type="transmembrane region" description="Helical" evidence="2">
    <location>
        <begin position="97"/>
        <end position="118"/>
    </location>
</feature>
<comment type="caution">
    <text evidence="4">The sequence shown here is derived from an EMBL/GenBank/DDBJ whole genome shotgun (WGS) entry which is preliminary data.</text>
</comment>
<dbReference type="SUPFAM" id="SSF47413">
    <property type="entry name" value="lambda repressor-like DNA-binding domains"/>
    <property type="match status" value="1"/>
</dbReference>
<dbReference type="SMART" id="SM00530">
    <property type="entry name" value="HTH_XRE"/>
    <property type="match status" value="1"/>
</dbReference>
<feature type="domain" description="HTH cro/C1-type" evidence="3">
    <location>
        <begin position="7"/>
        <end position="61"/>
    </location>
</feature>
<dbReference type="PANTHER" id="PTHR46558">
    <property type="entry name" value="TRACRIPTIONAL REGULATORY PROTEIN-RELATED-RELATED"/>
    <property type="match status" value="1"/>
</dbReference>
<dbReference type="Gene3D" id="1.10.260.40">
    <property type="entry name" value="lambda repressor-like DNA-binding domains"/>
    <property type="match status" value="1"/>
</dbReference>
<reference evidence="4 5" key="1">
    <citation type="journal article" date="2023" name="Ecotoxicol. Environ. Saf.">
        <title>Mercury remediation potential of mercury-resistant strain Rheinheimera metallidurans sp. nov. isolated from a municipal waste dumping site.</title>
        <authorList>
            <person name="Yadav V."/>
            <person name="Manjhi A."/>
            <person name="Vadakedath N."/>
        </authorList>
    </citation>
    <scope>NUCLEOTIDE SEQUENCE [LARGE SCALE GENOMIC DNA]</scope>
    <source>
        <strain evidence="4 5">E-49</strain>
    </source>
</reference>
<keyword evidence="2" id="KW-0812">Transmembrane</keyword>
<evidence type="ECO:0000259" key="3">
    <source>
        <dbReference type="PROSITE" id="PS50943"/>
    </source>
</evidence>
<gene>
    <name evidence="4" type="ORF">MN202_00645</name>
</gene>
<proteinExistence type="predicted"/>
<keyword evidence="1" id="KW-0238">DNA-binding</keyword>
<dbReference type="PANTHER" id="PTHR46558:SF11">
    <property type="entry name" value="HTH-TYPE TRANSCRIPTIONAL REGULATOR XRE"/>
    <property type="match status" value="1"/>
</dbReference>
<dbReference type="RefSeq" id="WP_335734148.1">
    <property type="nucleotide sequence ID" value="NZ_JALAAR010000001.1"/>
</dbReference>
<keyword evidence="5" id="KW-1185">Reference proteome</keyword>
<dbReference type="Pfam" id="PF13560">
    <property type="entry name" value="HTH_31"/>
    <property type="match status" value="1"/>
</dbReference>
<accession>A0ABU8C2G8</accession>
<evidence type="ECO:0000256" key="2">
    <source>
        <dbReference type="SAM" id="Phobius"/>
    </source>
</evidence>
<name>A0ABU8C2G8_9GAMM</name>
<dbReference type="InterPro" id="IPR001387">
    <property type="entry name" value="Cro/C1-type_HTH"/>
</dbReference>
<dbReference type="EMBL" id="JALAAR010000001">
    <property type="protein sequence ID" value="MEH8015727.1"/>
    <property type="molecule type" value="Genomic_DNA"/>
</dbReference>
<feature type="transmembrane region" description="Helical" evidence="2">
    <location>
        <begin position="215"/>
        <end position="235"/>
    </location>
</feature>